<dbReference type="EMBL" id="RWBG01000002">
    <property type="protein sequence ID" value="RSK40419.1"/>
    <property type="molecule type" value="Genomic_DNA"/>
</dbReference>
<dbReference type="Gene3D" id="3.40.50.10890">
    <property type="match status" value="1"/>
</dbReference>
<evidence type="ECO:0000256" key="1">
    <source>
        <dbReference type="ARBA" id="ARBA00022801"/>
    </source>
</evidence>
<feature type="domain" description="Metallo-beta-lactamase" evidence="2">
    <location>
        <begin position="17"/>
        <end position="246"/>
    </location>
</feature>
<dbReference type="Pfam" id="PF10996">
    <property type="entry name" value="Beta-Casp"/>
    <property type="match status" value="1"/>
</dbReference>
<comment type="caution">
    <text evidence="4">The sequence shown here is derived from an EMBL/GenBank/DDBJ whole genome shotgun (WGS) entry which is preliminary data.</text>
</comment>
<dbReference type="InterPro" id="IPR011108">
    <property type="entry name" value="RMMBL"/>
</dbReference>
<evidence type="ECO:0000259" key="3">
    <source>
        <dbReference type="SMART" id="SM01027"/>
    </source>
</evidence>
<evidence type="ECO:0000259" key="2">
    <source>
        <dbReference type="SMART" id="SM00849"/>
    </source>
</evidence>
<name>A0A3R9PKK6_9FLAO</name>
<dbReference type="PANTHER" id="PTHR11203:SF37">
    <property type="entry name" value="INTEGRATOR COMPLEX SUBUNIT 11"/>
    <property type="match status" value="1"/>
</dbReference>
<reference evidence="4 5" key="1">
    <citation type="submission" date="2018-12" db="EMBL/GenBank/DDBJ databases">
        <title>Mangrovimonas spongiae sp. nov., a novel member of the genus Mangrovimonas isolated from marine sponge.</title>
        <authorList>
            <person name="Zhuang L."/>
            <person name="Luo L."/>
        </authorList>
    </citation>
    <scope>NUCLEOTIDE SEQUENCE [LARGE SCALE GENOMIC DNA]</scope>
    <source>
        <strain evidence="4 5">HN-E26</strain>
    </source>
</reference>
<dbReference type="SMART" id="SM01027">
    <property type="entry name" value="Beta-Casp"/>
    <property type="match status" value="1"/>
</dbReference>
<dbReference type="Proteomes" id="UP000270620">
    <property type="component" value="Unassembled WGS sequence"/>
</dbReference>
<evidence type="ECO:0000313" key="5">
    <source>
        <dbReference type="Proteomes" id="UP000270620"/>
    </source>
</evidence>
<accession>A0A3R9PKK6</accession>
<dbReference type="AlphaFoldDB" id="A0A3R9PKK6"/>
<dbReference type="GO" id="GO:0016787">
    <property type="term" value="F:hydrolase activity"/>
    <property type="evidence" value="ECO:0007669"/>
    <property type="project" value="UniProtKB-KW"/>
</dbReference>
<dbReference type="RefSeq" id="WP_125467334.1">
    <property type="nucleotide sequence ID" value="NZ_RWBG01000002.1"/>
</dbReference>
<dbReference type="CDD" id="cd16295">
    <property type="entry name" value="TTHA0252-CPSF-like_MBL-fold"/>
    <property type="match status" value="1"/>
</dbReference>
<dbReference type="InterPro" id="IPR001279">
    <property type="entry name" value="Metallo-B-lactamas"/>
</dbReference>
<keyword evidence="1 4" id="KW-0378">Hydrolase</keyword>
<dbReference type="InterPro" id="IPR050698">
    <property type="entry name" value="MBL"/>
</dbReference>
<gene>
    <name evidence="4" type="ORF">EJA19_05415</name>
</gene>
<keyword evidence="5" id="KW-1185">Reference proteome</keyword>
<dbReference type="InterPro" id="IPR036866">
    <property type="entry name" value="RibonucZ/Hydroxyglut_hydro"/>
</dbReference>
<feature type="domain" description="Beta-Casp" evidence="3">
    <location>
        <begin position="251"/>
        <end position="370"/>
    </location>
</feature>
<sequence>MENFARINFLGASGVVTGSKFFIETSEQNIMIDCGMFQGLKALRELNWENLPIHVASIDVVLLTHGHLDHVGYLPRLVKQGFQGKIIGTAPTLAIAEIILKDSAKIQEEEAKKANKEHYSKHQPALPFYTVEDVEKTIALFQVEIDSKWISLSEHILYRFQYNGHIIGATFIELDINGKRFVFSGDIGRRDDYLLNDPKTPQWADFLFIESTYGNKLHPEEDVEDMLSTIITDTLYKKGTLVIPSFAVERLQTLMYILWQLYKKNKIPNIPIFVDSPMGNNVLDVFKRFPKWHKLSPEAYNMMCDHINIVQTYKETWDTIDDPRAKIVIAGSGMVTGGRVLTYLQQLIDVPTTTVLLVGYQAEGTRGRQLLEGAHEIRLFGKYYPVKATIKSIESLSAHADQDDLLNWMSHIKNIPENVYLIHGEPTALDAFRVKIETVYQWHVTIPKLTDVDKVII</sequence>
<dbReference type="SUPFAM" id="SSF56281">
    <property type="entry name" value="Metallo-hydrolase/oxidoreductase"/>
    <property type="match status" value="1"/>
</dbReference>
<dbReference type="GO" id="GO:0004521">
    <property type="term" value="F:RNA endonuclease activity"/>
    <property type="evidence" value="ECO:0007669"/>
    <property type="project" value="TreeGrafter"/>
</dbReference>
<dbReference type="OrthoDB" id="9803916at2"/>
<dbReference type="SMART" id="SM00849">
    <property type="entry name" value="Lactamase_B"/>
    <property type="match status" value="1"/>
</dbReference>
<dbReference type="Gene3D" id="3.60.15.10">
    <property type="entry name" value="Ribonuclease Z/Hydroxyacylglutathione hydrolase-like"/>
    <property type="match status" value="1"/>
</dbReference>
<dbReference type="Pfam" id="PF07521">
    <property type="entry name" value="RMMBL"/>
    <property type="match status" value="1"/>
</dbReference>
<dbReference type="PANTHER" id="PTHR11203">
    <property type="entry name" value="CLEAVAGE AND POLYADENYLATION SPECIFICITY FACTOR FAMILY MEMBER"/>
    <property type="match status" value="1"/>
</dbReference>
<evidence type="ECO:0000313" key="4">
    <source>
        <dbReference type="EMBL" id="RSK40419.1"/>
    </source>
</evidence>
<dbReference type="InterPro" id="IPR022712">
    <property type="entry name" value="Beta_Casp"/>
</dbReference>
<dbReference type="Pfam" id="PF00753">
    <property type="entry name" value="Lactamase_B"/>
    <property type="match status" value="1"/>
</dbReference>
<organism evidence="4 5">
    <name type="scientific">Mangrovimonas spongiae</name>
    <dbReference type="NCBI Taxonomy" id="2494697"/>
    <lineage>
        <taxon>Bacteria</taxon>
        <taxon>Pseudomonadati</taxon>
        <taxon>Bacteroidota</taxon>
        <taxon>Flavobacteriia</taxon>
        <taxon>Flavobacteriales</taxon>
        <taxon>Flavobacteriaceae</taxon>
        <taxon>Mangrovimonas</taxon>
    </lineage>
</organism>
<protein>
    <submittedName>
        <fullName evidence="4">MBL fold metallo-hydrolase</fullName>
    </submittedName>
</protein>
<proteinExistence type="predicted"/>